<protein>
    <submittedName>
        <fullName evidence="3">GTPase family protein, tubulin/FtsZ-like</fullName>
    </submittedName>
</protein>
<dbReference type="InterPro" id="IPR025904">
    <property type="entry name" value="Tubulin-like"/>
</dbReference>
<dbReference type="EMBL" id="AZAJ01000001">
    <property type="protein sequence ID" value="ETA67076.1"/>
    <property type="molecule type" value="Genomic_DNA"/>
</dbReference>
<sequence>MSYEKIIPPLQLPTDMTIVGVGGCGKRLTMEICNNDWFLKHYSADGRRLKVYTMDADANEKEGDELHVSQLKNKIIECGAQGNVETKFYYLPSLANISQVPDLASKEIAEKVKNKRSEPKVKTWWLNDDSEDGIVFEDLLKIDHLAMDDFGGGVHRRRAISKAIFYKVITEGESSGFPTFSSRGSVAIVVGLGGGTGSGMFIDLARYIRSFKGDSTQLCLFVVLPTTQEGEKEQLNASIALTELEYLNMTERLFNNVIVTSLGPTGYKKGEEARAEVHEFDAMFPNVFTNFFHVETGDINISDVKGSFSSFIFANSHVIEYPIEDLRGLKNQYEEIINSLEMITNSRKELNQQIDSFLQNQYSFKETAPTKENFEYIKKEYRNIENVLKHEIGRLLNYKSVDTIEYFIANQIPAEMQIDKISTFDGMVEYLSKVKAGSQSVKSNELTDENDKKLADLIPESIQVLEETALLFKKVSGVSEESARSTLIDMLKGNQNISSTISNMNVKSKKLKDEMRELEKQVMEKEEESEGAELLKGQVTKKAEQRISDNEKEIEQYLAINKRVLSLDEKEKDLKMKLEDFISNVKSDDIKARDKSGWLRAANVSAMQQEFKDLSYEIEGSYDGLINLIESIALYYFYDSERKKQEKGGLVSLIKGDKKKKVRKFEAMKKEKEDYIKSNAKHWNIQINSPFEFYIPDDFLNKGLHKKASEIKKQTISSLLGDAGKESVNYDRVDAIFDQTERSELIASLRDCLTEIYLKKEGYFLKSKSISGDIDSIKEEIGEKRSVADMMDHAEELHEKTFSSRRDLNKHYESFYHFMSSINEKTKSKNKTDKSLYRTKVGEINPKILSLIGEMSDLTNLDNDDNGMNELNNLLSEVKATYPSLLENYKLGIHNQMIPISTTEKWTFGKVGLVIGSRSSYISSSVVNSTISTDINAIMSLKSSQDARVITHSHAKPWEVTLTLLAATSFLDNISPLTSGGGYWKMYEQSSDNILHHVLKMQDGEYIVRKKLLDVKYAGELANLERAGQDIVPKIKDLYEVKKLREALE</sequence>
<feature type="region of interest" description="Disordered" evidence="2">
    <location>
        <begin position="524"/>
        <end position="546"/>
    </location>
</feature>
<evidence type="ECO:0000313" key="3">
    <source>
        <dbReference type="EMBL" id="ETA67076.1"/>
    </source>
</evidence>
<reference evidence="3 4" key="1">
    <citation type="submission" date="2013-08" db="EMBL/GenBank/DDBJ databases">
        <authorList>
            <consortium name="DOE Joint Genome Institute"/>
            <person name="Eisen J."/>
            <person name="Huntemann M."/>
            <person name="Han J."/>
            <person name="Chen A."/>
            <person name="Kyrpides N."/>
            <person name="Mavromatis K."/>
            <person name="Markowitz V."/>
            <person name="Palaniappan K."/>
            <person name="Ivanova N."/>
            <person name="Schaumberg A."/>
            <person name="Pati A."/>
            <person name="Liolios K."/>
            <person name="Nordberg H.P."/>
            <person name="Cantor M.N."/>
            <person name="Hua S.X."/>
            <person name="Woyke T."/>
        </authorList>
    </citation>
    <scope>NUCLEOTIDE SEQUENCE [LARGE SCALE GENOMIC DNA]</scope>
    <source>
        <strain evidence="3 4">DSM 2278</strain>
    </source>
</reference>
<dbReference type="Pfam" id="PF13809">
    <property type="entry name" value="Tubulin_2"/>
    <property type="match status" value="1"/>
</dbReference>
<dbReference type="RefSeq" id="WP_023844212.1">
    <property type="nucleotide sequence ID" value="NZ_AZAJ01000001.1"/>
</dbReference>
<name>W9DUK7_METTI</name>
<accession>W9DUK7</accession>
<dbReference type="SUPFAM" id="SSF52490">
    <property type="entry name" value="Tubulin nucleotide-binding domain-like"/>
    <property type="match status" value="1"/>
</dbReference>
<organism evidence="3 4">
    <name type="scientific">Methanolobus tindarius DSM 2278</name>
    <dbReference type="NCBI Taxonomy" id="1090322"/>
    <lineage>
        <taxon>Archaea</taxon>
        <taxon>Methanobacteriati</taxon>
        <taxon>Methanobacteriota</taxon>
        <taxon>Stenosarchaea group</taxon>
        <taxon>Methanomicrobia</taxon>
        <taxon>Methanosarcinales</taxon>
        <taxon>Methanosarcinaceae</taxon>
        <taxon>Methanolobus</taxon>
    </lineage>
</organism>
<gene>
    <name evidence="3" type="ORF">MettiDRAFT_0486</name>
</gene>
<evidence type="ECO:0000256" key="2">
    <source>
        <dbReference type="SAM" id="MobiDB-lite"/>
    </source>
</evidence>
<feature type="coiled-coil region" evidence="1">
    <location>
        <begin position="323"/>
        <end position="360"/>
    </location>
</feature>
<proteinExistence type="predicted"/>
<evidence type="ECO:0000313" key="4">
    <source>
        <dbReference type="Proteomes" id="UP000019483"/>
    </source>
</evidence>
<keyword evidence="4" id="KW-1185">Reference proteome</keyword>
<dbReference type="Gene3D" id="3.40.50.1440">
    <property type="entry name" value="Tubulin/FtsZ, GTPase domain"/>
    <property type="match status" value="1"/>
</dbReference>
<dbReference type="InterPro" id="IPR036525">
    <property type="entry name" value="Tubulin/FtsZ_GTPase_sf"/>
</dbReference>
<dbReference type="STRING" id="1090322.MettiDRAFT_0486"/>
<comment type="caution">
    <text evidence="3">The sequence shown here is derived from an EMBL/GenBank/DDBJ whole genome shotgun (WGS) entry which is preliminary data.</text>
</comment>
<evidence type="ECO:0000256" key="1">
    <source>
        <dbReference type="SAM" id="Coils"/>
    </source>
</evidence>
<dbReference type="Proteomes" id="UP000019483">
    <property type="component" value="Unassembled WGS sequence"/>
</dbReference>
<dbReference type="OrthoDB" id="134470at2157"/>
<keyword evidence="1" id="KW-0175">Coiled coil</keyword>
<dbReference type="AlphaFoldDB" id="W9DUK7"/>